<gene>
    <name evidence="7" type="ORF">AARE701A_LOCUS11259</name>
</gene>
<name>A0A8S2AB35_ARAAE</name>
<dbReference type="GO" id="GO:0009506">
    <property type="term" value="C:plasmodesma"/>
    <property type="evidence" value="ECO:0007669"/>
    <property type="project" value="UniProtKB-ARBA"/>
</dbReference>
<dbReference type="PANTHER" id="PTHR31044:SF36">
    <property type="entry name" value="CARBOHYDRATE-BINDING X8 DOMAIN SUPERFAMILY PROTEIN"/>
    <property type="match status" value="1"/>
</dbReference>
<reference evidence="7" key="1">
    <citation type="submission" date="2021-01" db="EMBL/GenBank/DDBJ databases">
        <authorList>
            <person name="Bezrukov I."/>
        </authorList>
    </citation>
    <scope>NUCLEOTIDE SEQUENCE</scope>
</reference>
<dbReference type="InterPro" id="IPR044788">
    <property type="entry name" value="X8_dom_prot"/>
</dbReference>
<sequence length="164" mass="17976">MKTKMLITLFALISVAGTSEATGRLAAQQNTSIIPTYSLWCVENPYAYFTKVIWNLKWACKNGADCSPLANGGRCQDLDSYRSRASYVFNDYYQKNPIPKNCDFSGAAVLTIHDPSTPTCKFPSNSTGPYPLTSSVKRTATPNLGSFLWGLVFTFLAYSAAQIA</sequence>
<dbReference type="Proteomes" id="UP000682877">
    <property type="component" value="Chromosome 4"/>
</dbReference>
<organism evidence="7 8">
    <name type="scientific">Arabidopsis arenosa</name>
    <name type="common">Sand rock-cress</name>
    <name type="synonym">Cardaminopsis arenosa</name>
    <dbReference type="NCBI Taxonomy" id="38785"/>
    <lineage>
        <taxon>Eukaryota</taxon>
        <taxon>Viridiplantae</taxon>
        <taxon>Streptophyta</taxon>
        <taxon>Embryophyta</taxon>
        <taxon>Tracheophyta</taxon>
        <taxon>Spermatophyta</taxon>
        <taxon>Magnoliopsida</taxon>
        <taxon>eudicotyledons</taxon>
        <taxon>Gunneridae</taxon>
        <taxon>Pentapetalae</taxon>
        <taxon>rosids</taxon>
        <taxon>malvids</taxon>
        <taxon>Brassicales</taxon>
        <taxon>Brassicaceae</taxon>
        <taxon>Camelineae</taxon>
        <taxon>Arabidopsis</taxon>
    </lineage>
</organism>
<evidence type="ECO:0000256" key="1">
    <source>
        <dbReference type="ARBA" id="ARBA00004609"/>
    </source>
</evidence>
<evidence type="ECO:0000313" key="7">
    <source>
        <dbReference type="EMBL" id="CAE6046168.1"/>
    </source>
</evidence>
<comment type="subcellular location">
    <subcellularLocation>
        <location evidence="1">Cell membrane</location>
        <topology evidence="1">Lipid-anchor</topology>
        <topology evidence="1">GPI-anchor</topology>
    </subcellularLocation>
</comment>
<dbReference type="Gene3D" id="1.20.58.1040">
    <property type="match status" value="1"/>
</dbReference>
<evidence type="ECO:0000259" key="6">
    <source>
        <dbReference type="SMART" id="SM00768"/>
    </source>
</evidence>
<dbReference type="EMBL" id="LR999454">
    <property type="protein sequence ID" value="CAE6046168.1"/>
    <property type="molecule type" value="Genomic_DNA"/>
</dbReference>
<dbReference type="GO" id="GO:0098552">
    <property type="term" value="C:side of membrane"/>
    <property type="evidence" value="ECO:0007669"/>
    <property type="project" value="UniProtKB-KW"/>
</dbReference>
<evidence type="ECO:0000256" key="3">
    <source>
        <dbReference type="ARBA" id="ARBA00022729"/>
    </source>
</evidence>
<evidence type="ECO:0000313" key="8">
    <source>
        <dbReference type="Proteomes" id="UP000682877"/>
    </source>
</evidence>
<proteinExistence type="predicted"/>
<feature type="chain" id="PRO_5035873006" description="X8 domain-containing protein" evidence="5">
    <location>
        <begin position="22"/>
        <end position="164"/>
    </location>
</feature>
<keyword evidence="2" id="KW-0336">GPI-anchor</keyword>
<dbReference type="AlphaFoldDB" id="A0A8S2AB35"/>
<dbReference type="InterPro" id="IPR012946">
    <property type="entry name" value="X8"/>
</dbReference>
<keyword evidence="4" id="KW-0449">Lipoprotein</keyword>
<evidence type="ECO:0000256" key="2">
    <source>
        <dbReference type="ARBA" id="ARBA00022622"/>
    </source>
</evidence>
<dbReference type="PANTHER" id="PTHR31044">
    <property type="entry name" value="BETA-1,3 GLUCANASE"/>
    <property type="match status" value="1"/>
</dbReference>
<feature type="domain" description="X8" evidence="6">
    <location>
        <begin position="39"/>
        <end position="122"/>
    </location>
</feature>
<dbReference type="GO" id="GO:0005886">
    <property type="term" value="C:plasma membrane"/>
    <property type="evidence" value="ECO:0007669"/>
    <property type="project" value="UniProtKB-SubCell"/>
</dbReference>
<evidence type="ECO:0000256" key="5">
    <source>
        <dbReference type="SAM" id="SignalP"/>
    </source>
</evidence>
<keyword evidence="2" id="KW-0325">Glycoprotein</keyword>
<dbReference type="SMART" id="SM00768">
    <property type="entry name" value="X8"/>
    <property type="match status" value="1"/>
</dbReference>
<dbReference type="Pfam" id="PF07983">
    <property type="entry name" value="X8"/>
    <property type="match status" value="1"/>
</dbReference>
<keyword evidence="2" id="KW-0472">Membrane</keyword>
<protein>
    <recommendedName>
        <fullName evidence="6">X8 domain-containing protein</fullName>
    </recommendedName>
</protein>
<feature type="signal peptide" evidence="5">
    <location>
        <begin position="1"/>
        <end position="21"/>
    </location>
</feature>
<evidence type="ECO:0000256" key="4">
    <source>
        <dbReference type="ARBA" id="ARBA00023288"/>
    </source>
</evidence>
<accession>A0A8S2AB35</accession>
<keyword evidence="3 5" id="KW-0732">Signal</keyword>
<keyword evidence="8" id="KW-1185">Reference proteome</keyword>